<evidence type="ECO:0000313" key="4">
    <source>
        <dbReference type="Proteomes" id="UP000518300"/>
    </source>
</evidence>
<feature type="domain" description="DUF6311" evidence="2">
    <location>
        <begin position="104"/>
        <end position="212"/>
    </location>
</feature>
<gene>
    <name evidence="3" type="ORF">HG543_53480</name>
</gene>
<dbReference type="Proteomes" id="UP000518300">
    <property type="component" value="Unassembled WGS sequence"/>
</dbReference>
<dbReference type="Pfam" id="PF25853">
    <property type="entry name" value="DUF6311_C"/>
    <property type="match status" value="1"/>
</dbReference>
<organism evidence="3 4">
    <name type="scientific">Pyxidicoccus fallax</name>
    <dbReference type="NCBI Taxonomy" id="394095"/>
    <lineage>
        <taxon>Bacteria</taxon>
        <taxon>Pseudomonadati</taxon>
        <taxon>Myxococcota</taxon>
        <taxon>Myxococcia</taxon>
        <taxon>Myxococcales</taxon>
        <taxon>Cystobacterineae</taxon>
        <taxon>Myxococcaceae</taxon>
        <taxon>Pyxidicoccus</taxon>
    </lineage>
</organism>
<protein>
    <submittedName>
        <fullName evidence="3">Uncharacterized protein</fullName>
    </submittedName>
</protein>
<comment type="caution">
    <text evidence="3">The sequence shown here is derived from an EMBL/GenBank/DDBJ whole genome shotgun (WGS) entry which is preliminary data.</text>
</comment>
<dbReference type="Pfam" id="PF19830">
    <property type="entry name" value="DUF6311"/>
    <property type="match status" value="1"/>
</dbReference>
<keyword evidence="4" id="KW-1185">Reference proteome</keyword>
<dbReference type="InterPro" id="IPR046278">
    <property type="entry name" value="DUF6311"/>
</dbReference>
<evidence type="ECO:0000259" key="1">
    <source>
        <dbReference type="Pfam" id="PF19830"/>
    </source>
</evidence>
<reference evidence="3 4" key="1">
    <citation type="submission" date="2020-04" db="EMBL/GenBank/DDBJ databases">
        <title>Draft genome of Pyxidicoccus fallax type strain.</title>
        <authorList>
            <person name="Whitworth D.E."/>
        </authorList>
    </citation>
    <scope>NUCLEOTIDE SEQUENCE [LARGE SCALE GENOMIC DNA]</scope>
    <source>
        <strain evidence="3 4">DSM 14698</strain>
    </source>
</reference>
<evidence type="ECO:0000313" key="3">
    <source>
        <dbReference type="EMBL" id="NMO23607.1"/>
    </source>
</evidence>
<dbReference type="EMBL" id="JABBJJ010000686">
    <property type="protein sequence ID" value="NMO23607.1"/>
    <property type="molecule type" value="Genomic_DNA"/>
</dbReference>
<dbReference type="InterPro" id="IPR058671">
    <property type="entry name" value="DUF6311_C"/>
</dbReference>
<accession>A0A848LZP6</accession>
<feature type="non-terminal residue" evidence="3">
    <location>
        <position position="1"/>
    </location>
</feature>
<sequence length="220" mass="24393">GLAFFALSWRITWMGEQVADFSAFYRPGLRWVEAFRASGRFVWPLYYLLLLGSALALLRLPRPAAVPVLLAGALTLQVLDVNLGTGQQANEGGRWNSRPSEALRVAAQGRKHLVLYPPQSHDGSGRGCRAGPMDFHRWAYRAYRLGLTFNSGYVARLDDSRAQAYCLGLDADVRAGRLDPETVYLAIPQREHEFRAIPGTRCSLEEGLWMCVLDSALPAG</sequence>
<evidence type="ECO:0000259" key="2">
    <source>
        <dbReference type="Pfam" id="PF25853"/>
    </source>
</evidence>
<dbReference type="AlphaFoldDB" id="A0A848LZP6"/>
<name>A0A848LZP6_9BACT</name>
<feature type="domain" description="DUF6311" evidence="1">
    <location>
        <begin position="2"/>
        <end position="81"/>
    </location>
</feature>
<proteinExistence type="predicted"/>